<evidence type="ECO:0000256" key="6">
    <source>
        <dbReference type="ARBA" id="ARBA00022692"/>
    </source>
</evidence>
<evidence type="ECO:0000256" key="1">
    <source>
        <dbReference type="ARBA" id="ARBA00004477"/>
    </source>
</evidence>
<feature type="compositionally biased region" description="Basic and acidic residues" evidence="10">
    <location>
        <begin position="520"/>
        <end position="538"/>
    </location>
</feature>
<dbReference type="GO" id="GO:0070274">
    <property type="term" value="C:RES complex"/>
    <property type="evidence" value="ECO:0007669"/>
    <property type="project" value="TreeGrafter"/>
</dbReference>
<proteinExistence type="inferred from homology"/>
<dbReference type="InterPro" id="IPR018609">
    <property type="entry name" value="Bud13"/>
</dbReference>
<keyword evidence="7" id="KW-0256">Endoplasmic reticulum</keyword>
<comment type="similarity">
    <text evidence="3">Belongs to the DAD/OST2 family.</text>
</comment>
<keyword evidence="6 11" id="KW-0812">Transmembrane</keyword>
<dbReference type="Pfam" id="PF09736">
    <property type="entry name" value="Bud13"/>
    <property type="match status" value="1"/>
</dbReference>
<accession>A0A182EFT4</accession>
<feature type="compositionally biased region" description="Polar residues" evidence="10">
    <location>
        <begin position="215"/>
        <end position="238"/>
    </location>
</feature>
<gene>
    <name evidence="12" type="ORF">NOO_LOCUS6952</name>
</gene>
<evidence type="ECO:0000313" key="12">
    <source>
        <dbReference type="EMBL" id="VDK84333.1"/>
    </source>
</evidence>
<dbReference type="GO" id="GO:0003723">
    <property type="term" value="F:RNA binding"/>
    <property type="evidence" value="ECO:0007669"/>
    <property type="project" value="TreeGrafter"/>
</dbReference>
<feature type="compositionally biased region" description="Basic and acidic residues" evidence="10">
    <location>
        <begin position="287"/>
        <end position="297"/>
    </location>
</feature>
<protein>
    <recommendedName>
        <fullName evidence="5">BUD13 homolog</fullName>
    </recommendedName>
</protein>
<reference evidence="14" key="1">
    <citation type="submission" date="2016-06" db="UniProtKB">
        <authorList>
            <consortium name="WormBaseParasite"/>
        </authorList>
    </citation>
    <scope>IDENTIFICATION</scope>
</reference>
<dbReference type="GO" id="GO:0000398">
    <property type="term" value="P:mRNA splicing, via spliceosome"/>
    <property type="evidence" value="ECO:0007669"/>
    <property type="project" value="TreeGrafter"/>
</dbReference>
<reference evidence="12 13" key="2">
    <citation type="submission" date="2018-08" db="EMBL/GenBank/DDBJ databases">
        <authorList>
            <person name="Laetsch R D."/>
            <person name="Stevens L."/>
            <person name="Kumar S."/>
            <person name="Blaxter L. M."/>
        </authorList>
    </citation>
    <scope>NUCLEOTIDE SEQUENCE [LARGE SCALE GENOMIC DNA]</scope>
</reference>
<evidence type="ECO:0000313" key="13">
    <source>
        <dbReference type="Proteomes" id="UP000271087"/>
    </source>
</evidence>
<dbReference type="InterPro" id="IPR051112">
    <property type="entry name" value="CWC26_splicing_factor"/>
</dbReference>
<evidence type="ECO:0000256" key="2">
    <source>
        <dbReference type="ARBA" id="ARBA00004922"/>
    </source>
</evidence>
<evidence type="ECO:0000256" key="3">
    <source>
        <dbReference type="ARBA" id="ARBA00009386"/>
    </source>
</evidence>
<dbReference type="PANTHER" id="PTHR31809:SF0">
    <property type="entry name" value="BUD13 HOMOLOG"/>
    <property type="match status" value="1"/>
</dbReference>
<keyword evidence="8 11" id="KW-1133">Transmembrane helix</keyword>
<feature type="region of interest" description="Disordered" evidence="10">
    <location>
        <begin position="517"/>
        <end position="538"/>
    </location>
</feature>
<dbReference type="InterPro" id="IPR003038">
    <property type="entry name" value="DAD/Ost2"/>
</dbReference>
<evidence type="ECO:0000256" key="9">
    <source>
        <dbReference type="ARBA" id="ARBA00023136"/>
    </source>
</evidence>
<keyword evidence="13" id="KW-1185">Reference proteome</keyword>
<dbReference type="STRING" id="42157.A0A182EFT4"/>
<evidence type="ECO:0000256" key="11">
    <source>
        <dbReference type="SAM" id="Phobius"/>
    </source>
</evidence>
<dbReference type="Proteomes" id="UP000271087">
    <property type="component" value="Unassembled WGS sequence"/>
</dbReference>
<dbReference type="Pfam" id="PF02109">
    <property type="entry name" value="DAD"/>
    <property type="match status" value="1"/>
</dbReference>
<evidence type="ECO:0000256" key="4">
    <source>
        <dbReference type="ARBA" id="ARBA00011069"/>
    </source>
</evidence>
<dbReference type="WBParaSite" id="nOo.2.0.1.t06952-RA">
    <property type="protein sequence ID" value="nOo.2.0.1.t06952-RA"/>
    <property type="gene ID" value="nOo.2.0.1.g06952"/>
</dbReference>
<feature type="compositionally biased region" description="Basic and acidic residues" evidence="10">
    <location>
        <begin position="369"/>
        <end position="380"/>
    </location>
</feature>
<dbReference type="AlphaFoldDB" id="A0A182EFT4"/>
<feature type="region of interest" description="Disordered" evidence="10">
    <location>
        <begin position="201"/>
        <end position="473"/>
    </location>
</feature>
<comment type="pathway">
    <text evidence="2">Protein modification; protein glycosylation.</text>
</comment>
<organism evidence="14">
    <name type="scientific">Onchocerca ochengi</name>
    <name type="common">Filarial nematode worm</name>
    <dbReference type="NCBI Taxonomy" id="42157"/>
    <lineage>
        <taxon>Eukaryota</taxon>
        <taxon>Metazoa</taxon>
        <taxon>Ecdysozoa</taxon>
        <taxon>Nematoda</taxon>
        <taxon>Chromadorea</taxon>
        <taxon>Rhabditida</taxon>
        <taxon>Spirurina</taxon>
        <taxon>Spiruromorpha</taxon>
        <taxon>Filarioidea</taxon>
        <taxon>Onchocercidae</taxon>
        <taxon>Onchocerca</taxon>
    </lineage>
</organism>
<dbReference type="OrthoDB" id="6022at2759"/>
<evidence type="ECO:0000256" key="8">
    <source>
        <dbReference type="ARBA" id="ARBA00022989"/>
    </source>
</evidence>
<feature type="compositionally biased region" description="Basic and acidic residues" evidence="10">
    <location>
        <begin position="440"/>
        <end position="452"/>
    </location>
</feature>
<evidence type="ECO:0000256" key="7">
    <source>
        <dbReference type="ARBA" id="ARBA00022824"/>
    </source>
</evidence>
<evidence type="ECO:0000256" key="10">
    <source>
        <dbReference type="SAM" id="MobiDB-lite"/>
    </source>
</evidence>
<dbReference type="GO" id="GO:0008250">
    <property type="term" value="C:oligosaccharyltransferase complex"/>
    <property type="evidence" value="ECO:0007669"/>
    <property type="project" value="InterPro"/>
</dbReference>
<dbReference type="PANTHER" id="PTHR31809">
    <property type="entry name" value="BUD13 HOMOLOG"/>
    <property type="match status" value="1"/>
</dbReference>
<evidence type="ECO:0000313" key="14">
    <source>
        <dbReference type="WBParaSite" id="nOo.2.0.1.t06952-RA"/>
    </source>
</evidence>
<keyword evidence="9 11" id="KW-0472">Membrane</keyword>
<dbReference type="GO" id="GO:0005684">
    <property type="term" value="C:U2-type spliceosomal complex"/>
    <property type="evidence" value="ECO:0007669"/>
    <property type="project" value="TreeGrafter"/>
</dbReference>
<name>A0A182EFT4_ONCOC</name>
<dbReference type="EMBL" id="UYRW01002303">
    <property type="protein sequence ID" value="VDK84333.1"/>
    <property type="molecule type" value="Genomic_DNA"/>
</dbReference>
<sequence length="788" mass="91602">MRLITVLANLFDDYQRTTSKKLKLIDAYMFYVFITGIIQFVYCILVGTFPFNSFLSGFVSTVGCFVLAASLRIQVNPENKPLFPHIAPERAFADFIFAHVIFHLIRVMDDAAKKAREEYLKRYLSKDEKQSTKKYKKKKNKIGIGLKIHENDAFVAVAPCVAQASSDVESDKDIEIVEKKKKLQSIPKFKPAAFEAVELETKTDIPRKRHDSSSDENVTPDETSLPTTSAQSFKNTSIKNKDRYTDQKMVGQTSINSDISLPTHRIKDEPLDSDTSPPRRPTNCVRRNRDNDEDHLFLKRKKSVNDFNPDVSPSRCRIKDEPLDSDASPPRRPTNCVRRNSNDNDSDASPPRRRKLTNNSDSDLSPPRKQNDFPNREKEFGNYGHQRSRRSSSVNSYRHKKNNWDSDASSHDKSVERKKREHYRRNQDENSSKLRRHHEGHRERRDSSDSKTSHHSKRYRTSENDVKPMNGKSAGLKTLEAHRKEMKQLQEDETELLKNWEGYTSGKNVAAIRRAKLTGKGRETKEDRDRKEREAKKQKELEEKYKNWNKGLRQLEERSQKLNEMARVAQEDFARHVDDKAMNEHLKEQLHAKDPMYNYVKKKKENAEIKSGAAYPKYKGSWPPNRFNIMPGYRWDGVNRSNGFEDRIAEVANKKVAQRTEYYENIAKYEKLIAKKYTYLHSKISEKTSLVAVDEENRKKTSANSQLIQQHELIPSLDSNVKTAIEKNESNVNEKPIISDDTIFGMKSSVRTPNNTLVEYWWDLTPQNIHTIVINYLYDNDNIRCNQW</sequence>
<dbReference type="UniPathway" id="UPA00378"/>
<feature type="compositionally biased region" description="Polar residues" evidence="10">
    <location>
        <begin position="250"/>
        <end position="260"/>
    </location>
</feature>
<comment type="subcellular location">
    <subcellularLocation>
        <location evidence="1">Endoplasmic reticulum membrane</location>
        <topology evidence="1">Multi-pass membrane protein</topology>
    </subcellularLocation>
</comment>
<comment type="similarity">
    <text evidence="4">Belongs to the CWC26 family.</text>
</comment>
<feature type="compositionally biased region" description="Basic and acidic residues" evidence="10">
    <location>
        <begin position="402"/>
        <end position="415"/>
    </location>
</feature>
<evidence type="ECO:0000256" key="5">
    <source>
        <dbReference type="ARBA" id="ARBA00014454"/>
    </source>
</evidence>
<feature type="transmembrane region" description="Helical" evidence="11">
    <location>
        <begin position="28"/>
        <end position="47"/>
    </location>
</feature>